<name>A0ABD0QDA2_CIRMR</name>
<sequence length="217" mass="25004">PDPASGPRLIKCEKRPLLGREHPNDPYNVSADILPDLENDDMFTRRTKTFHSSDDLAKLKYGNFLVPRRKSEADVMVVIQPRREGEPIYPDIEKDDVVFRRAQQQISHRPLSGAPDNYHPVPIPEAWALPPKLQAKLMSDPVEPRQHKTKPEIKHGTEQHLKTDDMLLRKLRALNTQGKEESGAPSVSFSCSEEDMQKWQAIREASRVRYRKRLMVE</sequence>
<evidence type="ECO:0000256" key="1">
    <source>
        <dbReference type="SAM" id="MobiDB-lite"/>
    </source>
</evidence>
<evidence type="ECO:0008006" key="4">
    <source>
        <dbReference type="Google" id="ProtNLM"/>
    </source>
</evidence>
<evidence type="ECO:0000313" key="2">
    <source>
        <dbReference type="EMBL" id="KAL0184166.1"/>
    </source>
</evidence>
<protein>
    <recommendedName>
        <fullName evidence="4">LIM domain 7</fullName>
    </recommendedName>
</protein>
<dbReference type="EMBL" id="JAMKFB020000009">
    <property type="protein sequence ID" value="KAL0184166.1"/>
    <property type="molecule type" value="Genomic_DNA"/>
</dbReference>
<accession>A0ABD0QDA2</accession>
<dbReference type="PANTHER" id="PTHR46767">
    <property type="entry name" value="LIM DOMAIN ONLY PROTEIN 7"/>
    <property type="match status" value="1"/>
</dbReference>
<dbReference type="InterPro" id="IPR029978">
    <property type="entry name" value="LMO-7"/>
</dbReference>
<reference evidence="2 3" key="1">
    <citation type="submission" date="2024-05" db="EMBL/GenBank/DDBJ databases">
        <title>Genome sequencing and assembly of Indian major carp, Cirrhinus mrigala (Hamilton, 1822).</title>
        <authorList>
            <person name="Mohindra V."/>
            <person name="Chowdhury L.M."/>
            <person name="Lal K."/>
            <person name="Jena J.K."/>
        </authorList>
    </citation>
    <scope>NUCLEOTIDE SEQUENCE [LARGE SCALE GENOMIC DNA]</scope>
    <source>
        <strain evidence="2">CM1030</strain>
        <tissue evidence="2">Blood</tissue>
    </source>
</reference>
<gene>
    <name evidence="2" type="ORF">M9458_019862</name>
</gene>
<feature type="non-terminal residue" evidence="2">
    <location>
        <position position="217"/>
    </location>
</feature>
<keyword evidence="3" id="KW-1185">Reference proteome</keyword>
<dbReference type="PANTHER" id="PTHR46767:SF1">
    <property type="entry name" value="LIM DOMAIN ONLY PROTEIN 7"/>
    <property type="match status" value="1"/>
</dbReference>
<feature type="compositionally biased region" description="Basic and acidic residues" evidence="1">
    <location>
        <begin position="10"/>
        <end position="24"/>
    </location>
</feature>
<dbReference type="Proteomes" id="UP001529510">
    <property type="component" value="Unassembled WGS sequence"/>
</dbReference>
<organism evidence="2 3">
    <name type="scientific">Cirrhinus mrigala</name>
    <name type="common">Mrigala</name>
    <dbReference type="NCBI Taxonomy" id="683832"/>
    <lineage>
        <taxon>Eukaryota</taxon>
        <taxon>Metazoa</taxon>
        <taxon>Chordata</taxon>
        <taxon>Craniata</taxon>
        <taxon>Vertebrata</taxon>
        <taxon>Euteleostomi</taxon>
        <taxon>Actinopterygii</taxon>
        <taxon>Neopterygii</taxon>
        <taxon>Teleostei</taxon>
        <taxon>Ostariophysi</taxon>
        <taxon>Cypriniformes</taxon>
        <taxon>Cyprinidae</taxon>
        <taxon>Labeoninae</taxon>
        <taxon>Labeonini</taxon>
        <taxon>Cirrhinus</taxon>
    </lineage>
</organism>
<feature type="region of interest" description="Disordered" evidence="1">
    <location>
        <begin position="1"/>
        <end position="28"/>
    </location>
</feature>
<dbReference type="AlphaFoldDB" id="A0ABD0QDA2"/>
<evidence type="ECO:0000313" key="3">
    <source>
        <dbReference type="Proteomes" id="UP001529510"/>
    </source>
</evidence>
<comment type="caution">
    <text evidence="2">The sequence shown here is derived from an EMBL/GenBank/DDBJ whole genome shotgun (WGS) entry which is preliminary data.</text>
</comment>
<proteinExistence type="predicted"/>
<feature type="non-terminal residue" evidence="2">
    <location>
        <position position="1"/>
    </location>
</feature>